<name>A0ABN3WKC1_STRTU</name>
<sequence length="313" mass="33427">MTLQELRQSTAHAWKLYWAGNYRELGAILGPLLVDAAVTARALDGDRASVALGALSDGYQIAACIGNLFAARDLAYAAVGHARSAAQAAGDPLRTARVDSARSWIYLRDGRLQRSMEVAVKAATDVEPSYSDATPERLTVYGNLLNHCAVTSARLDDDTDRTGDFLSQLHAVGARLGRERDFHGARCGPITALTQAVGINVTTGETGKALRLIEGVAREPNRLEQLADAARNRYLLDVAMAQADARMYDSALDTLEGVLRGSPQWARHQALPTVIMQKIGPAHTARLRNVSSVLGAPAVPVDGFSAATTKSVL</sequence>
<reference evidence="1 2" key="1">
    <citation type="journal article" date="2019" name="Int. J. Syst. Evol. Microbiol.">
        <title>The Global Catalogue of Microorganisms (GCM) 10K type strain sequencing project: providing services to taxonomists for standard genome sequencing and annotation.</title>
        <authorList>
            <consortium name="The Broad Institute Genomics Platform"/>
            <consortium name="The Broad Institute Genome Sequencing Center for Infectious Disease"/>
            <person name="Wu L."/>
            <person name="Ma J."/>
        </authorList>
    </citation>
    <scope>NUCLEOTIDE SEQUENCE [LARGE SCALE GENOMIC DNA]</scope>
    <source>
        <strain evidence="1 2">JCM 4087</strain>
    </source>
</reference>
<proteinExistence type="predicted"/>
<evidence type="ECO:0000313" key="2">
    <source>
        <dbReference type="Proteomes" id="UP001501102"/>
    </source>
</evidence>
<keyword evidence="2" id="KW-1185">Reference proteome</keyword>
<dbReference type="EMBL" id="BAAAXZ010000056">
    <property type="protein sequence ID" value="GAA2919667.1"/>
    <property type="molecule type" value="Genomic_DNA"/>
</dbReference>
<comment type="caution">
    <text evidence="1">The sequence shown here is derived from an EMBL/GenBank/DDBJ whole genome shotgun (WGS) entry which is preliminary data.</text>
</comment>
<accession>A0ABN3WKC1</accession>
<evidence type="ECO:0008006" key="3">
    <source>
        <dbReference type="Google" id="ProtNLM"/>
    </source>
</evidence>
<dbReference type="RefSeq" id="WP_344961712.1">
    <property type="nucleotide sequence ID" value="NZ_BAAAXZ010000056.1"/>
</dbReference>
<dbReference type="Proteomes" id="UP001501102">
    <property type="component" value="Unassembled WGS sequence"/>
</dbReference>
<evidence type="ECO:0000313" key="1">
    <source>
        <dbReference type="EMBL" id="GAA2919667.1"/>
    </source>
</evidence>
<gene>
    <name evidence="1" type="ORF">GCM10020221_14920</name>
</gene>
<protein>
    <recommendedName>
        <fullName evidence="3">Transcriptional regulator</fullName>
    </recommendedName>
</protein>
<organism evidence="1 2">
    <name type="scientific">Streptomyces thioluteus</name>
    <dbReference type="NCBI Taxonomy" id="66431"/>
    <lineage>
        <taxon>Bacteria</taxon>
        <taxon>Bacillati</taxon>
        <taxon>Actinomycetota</taxon>
        <taxon>Actinomycetes</taxon>
        <taxon>Kitasatosporales</taxon>
        <taxon>Streptomycetaceae</taxon>
        <taxon>Streptomyces</taxon>
    </lineage>
</organism>